<evidence type="ECO:0000259" key="2">
    <source>
        <dbReference type="Pfam" id="PF00535"/>
    </source>
</evidence>
<dbReference type="PANTHER" id="PTHR43685">
    <property type="entry name" value="GLYCOSYLTRANSFERASE"/>
    <property type="match status" value="1"/>
</dbReference>
<feature type="transmembrane region" description="Helical" evidence="1">
    <location>
        <begin position="252"/>
        <end position="269"/>
    </location>
</feature>
<dbReference type="InterPro" id="IPR029044">
    <property type="entry name" value="Nucleotide-diphossugar_trans"/>
</dbReference>
<dbReference type="PANTHER" id="PTHR43685:SF2">
    <property type="entry name" value="GLYCOSYLTRANSFERASE 2-LIKE DOMAIN-CONTAINING PROTEIN"/>
    <property type="match status" value="1"/>
</dbReference>
<dbReference type="InterPro" id="IPR050834">
    <property type="entry name" value="Glycosyltransf_2"/>
</dbReference>
<dbReference type="AlphaFoldDB" id="A0A1F5YH28"/>
<proteinExistence type="predicted"/>
<dbReference type="Pfam" id="PF00535">
    <property type="entry name" value="Glycos_transf_2"/>
    <property type="match status" value="1"/>
</dbReference>
<evidence type="ECO:0000313" key="3">
    <source>
        <dbReference type="EMBL" id="OGF99480.1"/>
    </source>
</evidence>
<accession>A0A1F5YH28</accession>
<comment type="caution">
    <text evidence="3">The sequence shown here is derived from an EMBL/GenBank/DDBJ whole genome shotgun (WGS) entry which is preliminary data.</text>
</comment>
<keyword evidence="1" id="KW-0472">Membrane</keyword>
<name>A0A1F5YH28_9BACT</name>
<reference evidence="3 4" key="1">
    <citation type="journal article" date="2016" name="Nat. Commun.">
        <title>Thousands of microbial genomes shed light on interconnected biogeochemical processes in an aquifer system.</title>
        <authorList>
            <person name="Anantharaman K."/>
            <person name="Brown C.T."/>
            <person name="Hug L.A."/>
            <person name="Sharon I."/>
            <person name="Castelle C.J."/>
            <person name="Probst A.J."/>
            <person name="Thomas B.C."/>
            <person name="Singh A."/>
            <person name="Wilkins M.J."/>
            <person name="Karaoz U."/>
            <person name="Brodie E.L."/>
            <person name="Williams K.H."/>
            <person name="Hubbard S.S."/>
            <person name="Banfield J.F."/>
        </authorList>
    </citation>
    <scope>NUCLEOTIDE SEQUENCE [LARGE SCALE GENOMIC DNA]</scope>
</reference>
<dbReference type="InterPro" id="IPR001173">
    <property type="entry name" value="Glyco_trans_2-like"/>
</dbReference>
<dbReference type="Gene3D" id="3.90.550.10">
    <property type="entry name" value="Spore Coat Polysaccharide Biosynthesis Protein SpsA, Chain A"/>
    <property type="match status" value="1"/>
</dbReference>
<gene>
    <name evidence="3" type="ORF">A2Y99_01240</name>
</gene>
<dbReference type="EMBL" id="MFIY01000051">
    <property type="protein sequence ID" value="OGF99480.1"/>
    <property type="molecule type" value="Genomic_DNA"/>
</dbReference>
<dbReference type="SUPFAM" id="SSF53448">
    <property type="entry name" value="Nucleotide-diphospho-sugar transferases"/>
    <property type="match status" value="1"/>
</dbReference>
<dbReference type="Proteomes" id="UP000178230">
    <property type="component" value="Unassembled WGS sequence"/>
</dbReference>
<keyword evidence="1" id="KW-1133">Transmembrane helix</keyword>
<evidence type="ECO:0000313" key="4">
    <source>
        <dbReference type="Proteomes" id="UP000178230"/>
    </source>
</evidence>
<keyword evidence="1" id="KW-0812">Transmembrane</keyword>
<feature type="domain" description="Glycosyltransferase 2-like" evidence="2">
    <location>
        <begin position="9"/>
        <end position="172"/>
    </location>
</feature>
<dbReference type="CDD" id="cd00761">
    <property type="entry name" value="Glyco_tranf_GTA_type"/>
    <property type="match status" value="1"/>
</dbReference>
<sequence>MQTKKPFLSVIICTYDRINILAQCLRRIYSQRISDKLFEVVVVDNNSHEETRNLILKFQKKYPNIIYSRENKQGLSHARNNGYLQSKGKYLIYIDDDVFVPRNYLRSIFASINKFKPDILGGPVYPFYKTSKPKWFKNEFEIRKYEKKSGFSRKCRISGGNFIIKRNLLEKLGKFDTNLGMKGSIIRLGEEAKVLDSYRRITPEKKQRVYYSLDCYVKHLVSPEKMKIGYLLKRSFDGGRMSVKMKMLNKDFSFVGFIILVVYNLKIIFQRFFHDLRDLCFHGIKGVDWVVTIRRISFSLGFVTEGLLKINYFIK</sequence>
<evidence type="ECO:0000256" key="1">
    <source>
        <dbReference type="SAM" id="Phobius"/>
    </source>
</evidence>
<protein>
    <recommendedName>
        <fullName evidence="2">Glycosyltransferase 2-like domain-containing protein</fullName>
    </recommendedName>
</protein>
<organism evidence="3 4">
    <name type="scientific">Candidatus Gottesmanbacteria bacterium RBG_13_37_7</name>
    <dbReference type="NCBI Taxonomy" id="1798369"/>
    <lineage>
        <taxon>Bacteria</taxon>
        <taxon>Candidatus Gottesmaniibacteriota</taxon>
    </lineage>
</organism>